<evidence type="ECO:0000256" key="1">
    <source>
        <dbReference type="ARBA" id="ARBA00022676"/>
    </source>
</evidence>
<dbReference type="EMBL" id="VMHL01000001">
    <property type="protein sequence ID" value="TSJ92335.1"/>
    <property type="molecule type" value="Genomic_DNA"/>
</dbReference>
<dbReference type="InterPro" id="IPR029044">
    <property type="entry name" value="Nucleotide-diphossugar_trans"/>
</dbReference>
<name>A0A556RTV8_9GAMM</name>
<comment type="caution">
    <text evidence="5">The sequence shown here is derived from an EMBL/GenBank/DDBJ whole genome shotgun (WGS) entry which is preliminary data.</text>
</comment>
<dbReference type="RefSeq" id="WP_144188444.1">
    <property type="nucleotide sequence ID" value="NZ_VMHL01000001.1"/>
</dbReference>
<proteinExistence type="predicted"/>
<feature type="domain" description="DUF4422" evidence="4">
    <location>
        <begin position="4"/>
        <end position="235"/>
    </location>
</feature>
<dbReference type="GO" id="GO:0016757">
    <property type="term" value="F:glycosyltransferase activity"/>
    <property type="evidence" value="ECO:0007669"/>
    <property type="project" value="UniProtKB-KW"/>
</dbReference>
<dbReference type="InterPro" id="IPR050748">
    <property type="entry name" value="Glycosyltrans_8_dom-fam"/>
</dbReference>
<evidence type="ECO:0000256" key="2">
    <source>
        <dbReference type="ARBA" id="ARBA00022679"/>
    </source>
</evidence>
<evidence type="ECO:0000313" key="5">
    <source>
        <dbReference type="EMBL" id="TSJ92335.1"/>
    </source>
</evidence>
<dbReference type="InterPro" id="IPR002495">
    <property type="entry name" value="Glyco_trans_8"/>
</dbReference>
<gene>
    <name evidence="5" type="ORF">FPQ14_03560</name>
</gene>
<sequence length="582" mass="68577">MNIKIAVCHHKDGPHFKNAHIMPIHVGKAISSINLPYCIGDDTGDNISHKNKSWCELTAIYWMWKNLDADYYGLMHYRRYLSFTRHDGYEIFHSFDDHIINHDLSEANIENECKNYDIITSPVWNIHPAGLPEHLMNGYELYCLDHYQKDLDIVIKIIKDDYPDFYLPFLETIYSRQTFFFNISIMKKYYFNEYCTFMFGVLEKAEEKIDISSYNNYQKRVLGFLAERLTNAYVMYARKKYKGIRIGTKGILALAESLPASEIKLPVTSKDLLLEETIHVCLSFDDNYAAHADVTITSLLKNAHRNQKVSFHILCDEKLSEQSRISISENRSSHVNFYFYDVDVTLFSSLPLNRNHISINTYYRLVIHNLLRHIDKVIYIDSDTVVFGNIAELWQEDINDYTVGACLDEGGLLQSRRLTLGDTNDYFNAGIMVFNIKKLNEDYNDVFKEYMENYYIYNDRIVLQDQDILNLTFKDNAKIIPLRWNVNSRIFTFNELDRKYNKQDELNAISNCGIIHFTDVRKPWKKNCNHPLKDLYWAIRKESNRFELSLKSKQISEQPVYHSKPKSGMKYKIKKLFKKEHI</sequence>
<dbReference type="AlphaFoldDB" id="A0A556RTV8"/>
<organism evidence="5 6">
    <name type="scientific">Gilliamella apicola</name>
    <dbReference type="NCBI Taxonomy" id="1196095"/>
    <lineage>
        <taxon>Bacteria</taxon>
        <taxon>Pseudomonadati</taxon>
        <taxon>Pseudomonadota</taxon>
        <taxon>Gammaproteobacteria</taxon>
        <taxon>Orbales</taxon>
        <taxon>Orbaceae</taxon>
        <taxon>Gilliamella</taxon>
    </lineage>
</organism>
<dbReference type="CDD" id="cd04194">
    <property type="entry name" value="GT8_A4GalT_like"/>
    <property type="match status" value="1"/>
</dbReference>
<dbReference type="PANTHER" id="PTHR13778">
    <property type="entry name" value="GLYCOSYLTRANSFERASE 8 DOMAIN-CONTAINING PROTEIN"/>
    <property type="match status" value="1"/>
</dbReference>
<keyword evidence="2" id="KW-0808">Transferase</keyword>
<dbReference type="GO" id="GO:0046872">
    <property type="term" value="F:metal ion binding"/>
    <property type="evidence" value="ECO:0007669"/>
    <property type="project" value="UniProtKB-KW"/>
</dbReference>
<reference evidence="5 6" key="1">
    <citation type="submission" date="2019-07" db="EMBL/GenBank/DDBJ databases">
        <title>Gilliamella genomes.</title>
        <authorList>
            <person name="Zheng H."/>
        </authorList>
    </citation>
    <scope>NUCLEOTIDE SEQUENCE [LARGE SCALE GENOMIC DNA]</scope>
    <source>
        <strain evidence="5 6">W8131</strain>
    </source>
</reference>
<evidence type="ECO:0000259" key="4">
    <source>
        <dbReference type="Pfam" id="PF14393"/>
    </source>
</evidence>
<dbReference type="Pfam" id="PF14393">
    <property type="entry name" value="DUF4422"/>
    <property type="match status" value="1"/>
</dbReference>
<keyword evidence="1" id="KW-0328">Glycosyltransferase</keyword>
<dbReference type="Pfam" id="PF01501">
    <property type="entry name" value="Glyco_transf_8"/>
    <property type="match status" value="1"/>
</dbReference>
<keyword evidence="3" id="KW-0479">Metal-binding</keyword>
<protein>
    <submittedName>
        <fullName evidence="5">DUF4422 domain-containing protein</fullName>
    </submittedName>
</protein>
<dbReference type="PANTHER" id="PTHR13778:SF47">
    <property type="entry name" value="LIPOPOLYSACCHARIDE 1,3-GALACTOSYLTRANSFERASE"/>
    <property type="match status" value="1"/>
</dbReference>
<accession>A0A556RTV8</accession>
<dbReference type="Gene3D" id="3.90.550.10">
    <property type="entry name" value="Spore Coat Polysaccharide Biosynthesis Protein SpsA, Chain A"/>
    <property type="match status" value="1"/>
</dbReference>
<dbReference type="InterPro" id="IPR025536">
    <property type="entry name" value="DUF4422"/>
</dbReference>
<dbReference type="SUPFAM" id="SSF53448">
    <property type="entry name" value="Nucleotide-diphospho-sugar transferases"/>
    <property type="match status" value="1"/>
</dbReference>
<evidence type="ECO:0000313" key="6">
    <source>
        <dbReference type="Proteomes" id="UP000319138"/>
    </source>
</evidence>
<evidence type="ECO:0000256" key="3">
    <source>
        <dbReference type="ARBA" id="ARBA00022723"/>
    </source>
</evidence>
<dbReference type="Proteomes" id="UP000319138">
    <property type="component" value="Unassembled WGS sequence"/>
</dbReference>